<sequence>MSSIALKNAHPRPRSLTPSPPVQGRRDGRDSTRLPPPAALQMHAGWRRKHPCELWVGFMSIHRRGHWSPEKFSNWPKVPRPSSSSSRMQTQDQSCPYNLSTVGESARKSSGLGFQGKAAIRIWFLLAKQISMSALGHSLCTDPCICLLRHPLSSC</sequence>
<gene>
    <name evidence="2" type="ORF">HJG63_008545</name>
</gene>
<keyword evidence="3" id="KW-1185">Reference proteome</keyword>
<name>A0A7J8DI75_ROUAE</name>
<evidence type="ECO:0000313" key="3">
    <source>
        <dbReference type="Proteomes" id="UP000593571"/>
    </source>
</evidence>
<accession>A0A7J8DI75</accession>
<dbReference type="AlphaFoldDB" id="A0A7J8DI75"/>
<evidence type="ECO:0000256" key="1">
    <source>
        <dbReference type="SAM" id="MobiDB-lite"/>
    </source>
</evidence>
<comment type="caution">
    <text evidence="2">The sequence shown here is derived from an EMBL/GenBank/DDBJ whole genome shotgun (WGS) entry which is preliminary data.</text>
</comment>
<proteinExistence type="predicted"/>
<evidence type="ECO:0000313" key="2">
    <source>
        <dbReference type="EMBL" id="KAF6422709.1"/>
    </source>
</evidence>
<organism evidence="2 3">
    <name type="scientific">Rousettus aegyptiacus</name>
    <name type="common">Egyptian fruit bat</name>
    <name type="synonym">Pteropus aegyptiacus</name>
    <dbReference type="NCBI Taxonomy" id="9407"/>
    <lineage>
        <taxon>Eukaryota</taxon>
        <taxon>Metazoa</taxon>
        <taxon>Chordata</taxon>
        <taxon>Craniata</taxon>
        <taxon>Vertebrata</taxon>
        <taxon>Euteleostomi</taxon>
        <taxon>Mammalia</taxon>
        <taxon>Eutheria</taxon>
        <taxon>Laurasiatheria</taxon>
        <taxon>Chiroptera</taxon>
        <taxon>Yinpterochiroptera</taxon>
        <taxon>Pteropodoidea</taxon>
        <taxon>Pteropodidae</taxon>
        <taxon>Rousettinae</taxon>
        <taxon>Rousettus</taxon>
    </lineage>
</organism>
<feature type="compositionally biased region" description="Polar residues" evidence="1">
    <location>
        <begin position="88"/>
        <end position="97"/>
    </location>
</feature>
<reference evidence="2 3" key="1">
    <citation type="journal article" date="2020" name="Nature">
        <title>Six reference-quality genomes reveal evolution of bat adaptations.</title>
        <authorList>
            <person name="Jebb D."/>
            <person name="Huang Z."/>
            <person name="Pippel M."/>
            <person name="Hughes G.M."/>
            <person name="Lavrichenko K."/>
            <person name="Devanna P."/>
            <person name="Winkler S."/>
            <person name="Jermiin L.S."/>
            <person name="Skirmuntt E.C."/>
            <person name="Katzourakis A."/>
            <person name="Burkitt-Gray L."/>
            <person name="Ray D.A."/>
            <person name="Sullivan K.A.M."/>
            <person name="Roscito J.G."/>
            <person name="Kirilenko B.M."/>
            <person name="Davalos L.M."/>
            <person name="Corthals A.P."/>
            <person name="Power M.L."/>
            <person name="Jones G."/>
            <person name="Ransome R.D."/>
            <person name="Dechmann D.K.N."/>
            <person name="Locatelli A.G."/>
            <person name="Puechmaille S.J."/>
            <person name="Fedrigo O."/>
            <person name="Jarvis E.D."/>
            <person name="Hiller M."/>
            <person name="Vernes S.C."/>
            <person name="Myers E.W."/>
            <person name="Teeling E.C."/>
        </authorList>
    </citation>
    <scope>NUCLEOTIDE SEQUENCE [LARGE SCALE GENOMIC DNA]</scope>
    <source>
        <strain evidence="2">MRouAeg1</strain>
        <tissue evidence="2">Muscle</tissue>
    </source>
</reference>
<protein>
    <submittedName>
        <fullName evidence="2">Uncharacterized protein</fullName>
    </submittedName>
</protein>
<feature type="region of interest" description="Disordered" evidence="1">
    <location>
        <begin position="1"/>
        <end position="37"/>
    </location>
</feature>
<dbReference type="Proteomes" id="UP000593571">
    <property type="component" value="Unassembled WGS sequence"/>
</dbReference>
<feature type="region of interest" description="Disordered" evidence="1">
    <location>
        <begin position="70"/>
        <end position="97"/>
    </location>
</feature>
<dbReference type="EMBL" id="JACASE010000012">
    <property type="protein sequence ID" value="KAF6422709.1"/>
    <property type="molecule type" value="Genomic_DNA"/>
</dbReference>